<feature type="domain" description="Type II secretion system protein GspF" evidence="11">
    <location>
        <begin position="265"/>
        <end position="387"/>
    </location>
</feature>
<dbReference type="Proteomes" id="UP000429958">
    <property type="component" value="Unassembled WGS sequence"/>
</dbReference>
<dbReference type="Pfam" id="PF00482">
    <property type="entry name" value="T2SSF"/>
    <property type="match status" value="2"/>
</dbReference>
<keyword evidence="7 10" id="KW-1133">Transmembrane helix</keyword>
<evidence type="ECO:0000256" key="9">
    <source>
        <dbReference type="RuleBase" id="RU003923"/>
    </source>
</evidence>
<comment type="similarity">
    <text evidence="2 9">Belongs to the GSP F family.</text>
</comment>
<evidence type="ECO:0000259" key="11">
    <source>
        <dbReference type="Pfam" id="PF00482"/>
    </source>
</evidence>
<evidence type="ECO:0000256" key="1">
    <source>
        <dbReference type="ARBA" id="ARBA00004429"/>
    </source>
</evidence>
<evidence type="ECO:0000256" key="10">
    <source>
        <dbReference type="SAM" id="Phobius"/>
    </source>
</evidence>
<keyword evidence="13" id="KW-1185">Reference proteome</keyword>
<organism evidence="12 13">
    <name type="scientific">Clostridium porci</name>
    <dbReference type="NCBI Taxonomy" id="2605778"/>
    <lineage>
        <taxon>Bacteria</taxon>
        <taxon>Bacillati</taxon>
        <taxon>Bacillota</taxon>
        <taxon>Clostridia</taxon>
        <taxon>Eubacteriales</taxon>
        <taxon>Clostridiaceae</taxon>
        <taxon>Clostridium</taxon>
    </lineage>
</organism>
<evidence type="ECO:0000256" key="7">
    <source>
        <dbReference type="ARBA" id="ARBA00022989"/>
    </source>
</evidence>
<feature type="domain" description="Type II secretion system protein GspF" evidence="11">
    <location>
        <begin position="64"/>
        <end position="187"/>
    </location>
</feature>
<feature type="transmembrane region" description="Helical" evidence="10">
    <location>
        <begin position="368"/>
        <end position="392"/>
    </location>
</feature>
<keyword evidence="3 9" id="KW-0813">Transport</keyword>
<dbReference type="GO" id="GO:0009306">
    <property type="term" value="P:protein secretion"/>
    <property type="evidence" value="ECO:0007669"/>
    <property type="project" value="InterPro"/>
</dbReference>
<dbReference type="PRINTS" id="PR00812">
    <property type="entry name" value="BCTERIALGSPF"/>
</dbReference>
<evidence type="ECO:0000313" key="12">
    <source>
        <dbReference type="EMBL" id="MSS36917.1"/>
    </source>
</evidence>
<proteinExistence type="inferred from homology"/>
<evidence type="ECO:0000256" key="4">
    <source>
        <dbReference type="ARBA" id="ARBA00022475"/>
    </source>
</evidence>
<keyword evidence="5" id="KW-0997">Cell inner membrane</keyword>
<dbReference type="PANTHER" id="PTHR30012:SF0">
    <property type="entry name" value="TYPE II SECRETION SYSTEM PROTEIN F-RELATED"/>
    <property type="match status" value="1"/>
</dbReference>
<reference evidence="12 13" key="1">
    <citation type="submission" date="2019-08" db="EMBL/GenBank/DDBJ databases">
        <title>In-depth cultivation of the pig gut microbiome towards novel bacterial diversity and tailored functional studies.</title>
        <authorList>
            <person name="Wylensek D."/>
            <person name="Hitch T.C.A."/>
            <person name="Clavel T."/>
        </authorList>
    </citation>
    <scope>NUCLEOTIDE SEQUENCE [LARGE SCALE GENOMIC DNA]</scope>
    <source>
        <strain evidence="12 13">WCA-389-WT-23D1</strain>
    </source>
</reference>
<evidence type="ECO:0000313" key="13">
    <source>
        <dbReference type="Proteomes" id="UP000429958"/>
    </source>
</evidence>
<evidence type="ECO:0000256" key="6">
    <source>
        <dbReference type="ARBA" id="ARBA00022692"/>
    </source>
</evidence>
<feature type="transmembrane region" description="Helical" evidence="10">
    <location>
        <begin position="160"/>
        <end position="182"/>
    </location>
</feature>
<dbReference type="GO" id="GO:0005886">
    <property type="term" value="C:plasma membrane"/>
    <property type="evidence" value="ECO:0007669"/>
    <property type="project" value="UniProtKB-SubCell"/>
</dbReference>
<gene>
    <name evidence="12" type="ORF">FYJ39_10090</name>
</gene>
<accession>A0A7X2NL61</accession>
<keyword evidence="6 9" id="KW-0812">Transmembrane</keyword>
<dbReference type="AlphaFoldDB" id="A0A7X2NL61"/>
<dbReference type="PANTHER" id="PTHR30012">
    <property type="entry name" value="GENERAL SECRETION PATHWAY PROTEIN"/>
    <property type="match status" value="1"/>
</dbReference>
<dbReference type="Gene3D" id="1.20.81.30">
    <property type="entry name" value="Type II secretion system (T2SS), domain F"/>
    <property type="match status" value="2"/>
</dbReference>
<keyword evidence="8 10" id="KW-0472">Membrane</keyword>
<evidence type="ECO:0000256" key="2">
    <source>
        <dbReference type="ARBA" id="ARBA00005745"/>
    </source>
</evidence>
<sequence>MPRYRYKAKTIEGKAVRGTKEAAEPRYLLACLKEKGLYCYEYHIENMEQSFRPPVLRRKALPPFCKQLSAMLGAGVALSKALEVSHEATEDKALKEILLCLIEHIHKGMTLSEAMECMEGVFPNLLVYMVSTGESSGRLDEILGRMAEYYRREEELRGKVRIAMIYPVILLGVTIGAAIFMLTTVLPQFASMLEEQELPLLTCVMMGVSFSLRSHGALYCLLLLILLAMVMGALTMPYIRLRADRALFRLPIVGNLLRTIDTSRFSSAFAVLYGSGIGILEAIHTTGKVMGNSYVEQCLEEAGENLKKGEMLSQALKRLDLFHPVLISMVVAGEESGSLEEVLEDAGGYYEGEAARAIGQMIALLEPVMILVMALIVGSIVMAIMMPVFTMYTSML</sequence>
<dbReference type="InterPro" id="IPR001992">
    <property type="entry name" value="T2SS_GspF/T4SS_PilC_CS"/>
</dbReference>
<keyword evidence="4" id="KW-1003">Cell membrane</keyword>
<comment type="subcellular location">
    <subcellularLocation>
        <location evidence="1">Cell inner membrane</location>
        <topology evidence="1">Multi-pass membrane protein</topology>
    </subcellularLocation>
    <subcellularLocation>
        <location evidence="9">Cell membrane</location>
        <topology evidence="9">Multi-pass membrane protein</topology>
    </subcellularLocation>
</comment>
<evidence type="ECO:0000256" key="5">
    <source>
        <dbReference type="ARBA" id="ARBA00022519"/>
    </source>
</evidence>
<dbReference type="PROSITE" id="PS00874">
    <property type="entry name" value="T2SP_F"/>
    <property type="match status" value="1"/>
</dbReference>
<dbReference type="InterPro" id="IPR003004">
    <property type="entry name" value="GspF/PilC"/>
</dbReference>
<protein>
    <submittedName>
        <fullName evidence="12">Type II secretion system F family protein</fullName>
    </submittedName>
</protein>
<dbReference type="EMBL" id="VUMD01000007">
    <property type="protein sequence ID" value="MSS36917.1"/>
    <property type="molecule type" value="Genomic_DNA"/>
</dbReference>
<evidence type="ECO:0000256" key="3">
    <source>
        <dbReference type="ARBA" id="ARBA00022448"/>
    </source>
</evidence>
<feature type="transmembrane region" description="Helical" evidence="10">
    <location>
        <begin position="216"/>
        <end position="239"/>
    </location>
</feature>
<dbReference type="InterPro" id="IPR018076">
    <property type="entry name" value="T2SS_GspF_dom"/>
</dbReference>
<dbReference type="RefSeq" id="WP_154472350.1">
    <property type="nucleotide sequence ID" value="NZ_VUMD01000007.1"/>
</dbReference>
<dbReference type="InterPro" id="IPR042094">
    <property type="entry name" value="T2SS_GspF_sf"/>
</dbReference>
<dbReference type="FunFam" id="1.20.81.30:FF:000001">
    <property type="entry name" value="Type II secretion system protein F"/>
    <property type="match status" value="1"/>
</dbReference>
<comment type="caution">
    <text evidence="12">The sequence shown here is derived from an EMBL/GenBank/DDBJ whole genome shotgun (WGS) entry which is preliminary data.</text>
</comment>
<name>A0A7X2NL61_9CLOT</name>
<evidence type="ECO:0000256" key="8">
    <source>
        <dbReference type="ARBA" id="ARBA00023136"/>
    </source>
</evidence>